<evidence type="ECO:0000313" key="2">
    <source>
        <dbReference type="EMBL" id="GFP12342.1"/>
    </source>
</evidence>
<name>A0A2V4ELP8_LACHE</name>
<protein>
    <submittedName>
        <fullName evidence="3">Uncharacterized protein</fullName>
    </submittedName>
</protein>
<reference evidence="2" key="2">
    <citation type="submission" date="2020-07" db="EMBL/GenBank/DDBJ databases">
        <title>Draft genome sequence of Lactobacillus helveticus strain JCM 1062.</title>
        <authorList>
            <person name="Endo A."/>
            <person name="Maeno S."/>
            <person name="Kido Y."/>
        </authorList>
    </citation>
    <scope>NUCLEOTIDE SEQUENCE</scope>
    <source>
        <strain evidence="2">JCM 1062</strain>
    </source>
</reference>
<feature type="transmembrane region" description="Helical" evidence="1">
    <location>
        <begin position="87"/>
        <end position="106"/>
    </location>
</feature>
<evidence type="ECO:0000256" key="1">
    <source>
        <dbReference type="SAM" id="Phobius"/>
    </source>
</evidence>
<dbReference type="EMBL" id="OGTV01000055">
    <property type="protein sequence ID" value="SPB24269.1"/>
    <property type="molecule type" value="Genomic_DNA"/>
</dbReference>
<feature type="transmembrane region" description="Helical" evidence="1">
    <location>
        <begin position="26"/>
        <end position="50"/>
    </location>
</feature>
<sequence>MWIILVINLLVAMAIAYFGLKERQEGFNLFTAGAVFIVFGLILIIGLVLVMNNFEELSVLQFVGGILIAIGIISLIIGFITKAVRTVSLRDVAIAMEVAVVCLLYLTHNAGLSFMNLVVPELAAIVRLRKNLNLRAKRDVNSK</sequence>
<keyword evidence="1" id="KW-0812">Transmembrane</keyword>
<evidence type="ECO:0000313" key="3">
    <source>
        <dbReference type="EMBL" id="SPB24269.1"/>
    </source>
</evidence>
<dbReference type="AlphaFoldDB" id="A0A2V4ELP8"/>
<gene>
    <name evidence="3" type="ORF">BDKNPLJD_01042</name>
    <name evidence="2" type="ORF">LHEJCM1062_02140</name>
</gene>
<feature type="transmembrane region" description="Helical" evidence="1">
    <location>
        <begin position="62"/>
        <end position="81"/>
    </location>
</feature>
<organism evidence="3">
    <name type="scientific">Lactobacillus helveticus</name>
    <name type="common">Lactobacillus suntoryeus</name>
    <dbReference type="NCBI Taxonomy" id="1587"/>
    <lineage>
        <taxon>Bacteria</taxon>
        <taxon>Bacillati</taxon>
        <taxon>Bacillota</taxon>
        <taxon>Bacilli</taxon>
        <taxon>Lactobacillales</taxon>
        <taxon>Lactobacillaceae</taxon>
        <taxon>Lactobacillus</taxon>
    </lineage>
</organism>
<accession>A0A2V4ELP8</accession>
<reference evidence="3" key="1">
    <citation type="submission" date="2018-01" db="EMBL/GenBank/DDBJ databases">
        <authorList>
            <person name="Gaut B.S."/>
            <person name="Morton B.R."/>
            <person name="Clegg M.T."/>
            <person name="Duvall M.R."/>
        </authorList>
    </citation>
    <scope>NUCLEOTIDE SEQUENCE</scope>
    <source>
        <strain evidence="3">Lactobacillus helveticus</strain>
    </source>
</reference>
<dbReference type="Proteomes" id="UP000630086">
    <property type="component" value="Unassembled WGS sequence"/>
</dbReference>
<dbReference type="EMBL" id="BLYV01000060">
    <property type="protein sequence ID" value="GFP12342.1"/>
    <property type="molecule type" value="Genomic_DNA"/>
</dbReference>
<dbReference type="RefSeq" id="WP_003629474.1">
    <property type="nucleotide sequence ID" value="NZ_BLYS01000054.1"/>
</dbReference>
<proteinExistence type="predicted"/>
<keyword evidence="1" id="KW-1133">Transmembrane helix</keyword>
<keyword evidence="1" id="KW-0472">Membrane</keyword>